<dbReference type="HOGENOM" id="CLU_091085_0_0_1"/>
<evidence type="ECO:0000313" key="3">
    <source>
        <dbReference type="Proteomes" id="UP000054166"/>
    </source>
</evidence>
<proteinExistence type="predicted"/>
<organism evidence="2 3">
    <name type="scientific">Piloderma croceum (strain F 1598)</name>
    <dbReference type="NCBI Taxonomy" id="765440"/>
    <lineage>
        <taxon>Eukaryota</taxon>
        <taxon>Fungi</taxon>
        <taxon>Dikarya</taxon>
        <taxon>Basidiomycota</taxon>
        <taxon>Agaricomycotina</taxon>
        <taxon>Agaricomycetes</taxon>
        <taxon>Agaricomycetidae</taxon>
        <taxon>Atheliales</taxon>
        <taxon>Atheliaceae</taxon>
        <taxon>Piloderma</taxon>
    </lineage>
</organism>
<feature type="region of interest" description="Disordered" evidence="1">
    <location>
        <begin position="1"/>
        <end position="45"/>
    </location>
</feature>
<dbReference type="EMBL" id="KN833149">
    <property type="protein sequence ID" value="KIM72229.1"/>
    <property type="molecule type" value="Genomic_DNA"/>
</dbReference>
<reference evidence="2 3" key="1">
    <citation type="submission" date="2014-04" db="EMBL/GenBank/DDBJ databases">
        <authorList>
            <consortium name="DOE Joint Genome Institute"/>
            <person name="Kuo A."/>
            <person name="Tarkka M."/>
            <person name="Buscot F."/>
            <person name="Kohler A."/>
            <person name="Nagy L.G."/>
            <person name="Floudas D."/>
            <person name="Copeland A."/>
            <person name="Barry K.W."/>
            <person name="Cichocki N."/>
            <person name="Veneault-Fourrey C."/>
            <person name="LaButti K."/>
            <person name="Lindquist E.A."/>
            <person name="Lipzen A."/>
            <person name="Lundell T."/>
            <person name="Morin E."/>
            <person name="Murat C."/>
            <person name="Sun H."/>
            <person name="Tunlid A."/>
            <person name="Henrissat B."/>
            <person name="Grigoriev I.V."/>
            <person name="Hibbett D.S."/>
            <person name="Martin F."/>
            <person name="Nordberg H.P."/>
            <person name="Cantor M.N."/>
            <person name="Hua S.X."/>
        </authorList>
    </citation>
    <scope>NUCLEOTIDE SEQUENCE [LARGE SCALE GENOMIC DNA]</scope>
    <source>
        <strain evidence="2 3">F 1598</strain>
    </source>
</reference>
<protein>
    <submittedName>
        <fullName evidence="2">Uncharacterized protein</fullName>
    </submittedName>
</protein>
<accession>A0A0C3EW63</accession>
<dbReference type="AlphaFoldDB" id="A0A0C3EW63"/>
<gene>
    <name evidence="2" type="ORF">PILCRDRAFT_16319</name>
</gene>
<sequence length="267" mass="30923">MSLANKFSKLTVEPELQTPGQNTDINMEVSGMPGPSQNKTADQKLKRTRKDNEIFNFVTVYYKHGEWGIQVYDMLWEGLLEFVEIYCESLAERDRLVSLDDEELLNRMLIMGKENINEQIGPGLVGVVKGPDHILMDLDEPTVYLEVYYKHGEWALREGYLHLIEEAIEDLAWKMGADEWNELSTKEQMSAALEQNEDVQEQNGWDQGLIGIMKGPNRILPDLDDPTVYLEMYYKHGEWALREGYSSFIEEAMEDLERKMGEDAWNE</sequence>
<dbReference type="InParanoid" id="A0A0C3EW63"/>
<dbReference type="Proteomes" id="UP000054166">
    <property type="component" value="Unassembled WGS sequence"/>
</dbReference>
<evidence type="ECO:0000256" key="1">
    <source>
        <dbReference type="SAM" id="MobiDB-lite"/>
    </source>
</evidence>
<name>A0A0C3EW63_PILCF</name>
<evidence type="ECO:0000313" key="2">
    <source>
        <dbReference type="EMBL" id="KIM72229.1"/>
    </source>
</evidence>
<keyword evidence="3" id="KW-1185">Reference proteome</keyword>
<reference evidence="3" key="2">
    <citation type="submission" date="2015-01" db="EMBL/GenBank/DDBJ databases">
        <title>Evolutionary Origins and Diversification of the Mycorrhizal Mutualists.</title>
        <authorList>
            <consortium name="DOE Joint Genome Institute"/>
            <consortium name="Mycorrhizal Genomics Consortium"/>
            <person name="Kohler A."/>
            <person name="Kuo A."/>
            <person name="Nagy L.G."/>
            <person name="Floudas D."/>
            <person name="Copeland A."/>
            <person name="Barry K.W."/>
            <person name="Cichocki N."/>
            <person name="Veneault-Fourrey C."/>
            <person name="LaButti K."/>
            <person name="Lindquist E.A."/>
            <person name="Lipzen A."/>
            <person name="Lundell T."/>
            <person name="Morin E."/>
            <person name="Murat C."/>
            <person name="Riley R."/>
            <person name="Ohm R."/>
            <person name="Sun H."/>
            <person name="Tunlid A."/>
            <person name="Henrissat B."/>
            <person name="Grigoriev I.V."/>
            <person name="Hibbett D.S."/>
            <person name="Martin F."/>
        </authorList>
    </citation>
    <scope>NUCLEOTIDE SEQUENCE [LARGE SCALE GENOMIC DNA]</scope>
    <source>
        <strain evidence="3">F 1598</strain>
    </source>
</reference>